<proteinExistence type="predicted"/>
<reference evidence="1 2" key="1">
    <citation type="submission" date="2014-02" db="EMBL/GenBank/DDBJ databases">
        <title>The small core and large imbalanced accessory genome model reveals a collaborative survival strategy of Sorangium cellulosum strains in nature.</title>
        <authorList>
            <person name="Han K."/>
            <person name="Peng R."/>
            <person name="Blom J."/>
            <person name="Li Y.-Z."/>
        </authorList>
    </citation>
    <scope>NUCLEOTIDE SEQUENCE [LARGE SCALE GENOMIC DNA]</scope>
    <source>
        <strain evidence="1 2">So0011-07</strain>
    </source>
</reference>
<protein>
    <submittedName>
        <fullName evidence="1">Uncharacterized protein</fullName>
    </submittedName>
</protein>
<organism evidence="1 2">
    <name type="scientific">Sorangium cellulosum</name>
    <name type="common">Polyangium cellulosum</name>
    <dbReference type="NCBI Taxonomy" id="56"/>
    <lineage>
        <taxon>Bacteria</taxon>
        <taxon>Pseudomonadati</taxon>
        <taxon>Myxococcota</taxon>
        <taxon>Polyangia</taxon>
        <taxon>Polyangiales</taxon>
        <taxon>Polyangiaceae</taxon>
        <taxon>Sorangium</taxon>
    </lineage>
</organism>
<comment type="caution">
    <text evidence="1">The sequence shown here is derived from an EMBL/GenBank/DDBJ whole genome shotgun (WGS) entry which is preliminary data.</text>
</comment>
<dbReference type="EMBL" id="JEMB01001466">
    <property type="protein sequence ID" value="KYF87146.1"/>
    <property type="molecule type" value="Genomic_DNA"/>
</dbReference>
<sequence length="314" mass="33387">MARLEATLGERGDALAELGPALSLRVSRLEGLLSSWETIGGCGAGSSTGAGGGIKWIGRSVTGGLFELQTLGTYTHLDDGYNLSLSPQVSRNLNEKWNVGLVVPLLYKYYRDYYGLPVDVSNSGVGDVAGFVTRRFGEINSTSLTLLVGVPTGVHDAQYKNDYLTQEKQLGLGKVSGSMTLDHTIDKTWGLIVLGGSFSYRGGENELGNYRAPAAALYGYSGYFWGPLVPSLGLSVSHFFGADRDRGLDQEVQLWAVTGTLAVEWSNAWLAILGGVSLPFGWDKRGVVDGAESSSEGAGLQPWTAGIGFTVSPF</sequence>
<accession>A0A150S479</accession>
<dbReference type="Proteomes" id="UP000075635">
    <property type="component" value="Unassembled WGS sequence"/>
</dbReference>
<name>A0A150S479_SORCE</name>
<dbReference type="AlphaFoldDB" id="A0A150S479"/>
<gene>
    <name evidence="1" type="ORF">BE17_52640</name>
</gene>
<evidence type="ECO:0000313" key="1">
    <source>
        <dbReference type="EMBL" id="KYF87146.1"/>
    </source>
</evidence>
<evidence type="ECO:0000313" key="2">
    <source>
        <dbReference type="Proteomes" id="UP000075635"/>
    </source>
</evidence>